<keyword evidence="1" id="KW-0812">Transmembrane</keyword>
<evidence type="ECO:0000313" key="3">
    <source>
        <dbReference type="Proteomes" id="UP000222310"/>
    </source>
</evidence>
<gene>
    <name evidence="2" type="ORF">VF08_12785</name>
</gene>
<reference evidence="2 3" key="1">
    <citation type="submission" date="2015-02" db="EMBL/GenBank/DDBJ databases">
        <title>Nostoc linckia genome annotation.</title>
        <authorList>
            <person name="Zhou Z."/>
        </authorList>
    </citation>
    <scope>NUCLEOTIDE SEQUENCE [LARGE SCALE GENOMIC DNA]</scope>
    <source>
        <strain evidence="3">z8</strain>
    </source>
</reference>
<feature type="non-terminal residue" evidence="2">
    <location>
        <position position="77"/>
    </location>
</feature>
<keyword evidence="1" id="KW-0472">Membrane</keyword>
<organism evidence="2 3">
    <name type="scientific">Nostoc linckia z8</name>
    <dbReference type="NCBI Taxonomy" id="1628746"/>
    <lineage>
        <taxon>Bacteria</taxon>
        <taxon>Bacillati</taxon>
        <taxon>Cyanobacteriota</taxon>
        <taxon>Cyanophyceae</taxon>
        <taxon>Nostocales</taxon>
        <taxon>Nostocaceae</taxon>
        <taxon>Nostoc</taxon>
    </lineage>
</organism>
<name>A0A9Q6ELG4_NOSLI</name>
<dbReference type="Proteomes" id="UP000222310">
    <property type="component" value="Unassembled WGS sequence"/>
</dbReference>
<proteinExistence type="predicted"/>
<dbReference type="EMBL" id="LAHD01000029">
    <property type="protein sequence ID" value="PHK04118.1"/>
    <property type="molecule type" value="Genomic_DNA"/>
</dbReference>
<keyword evidence="1" id="KW-1133">Transmembrane helix</keyword>
<feature type="transmembrane region" description="Helical" evidence="1">
    <location>
        <begin position="53"/>
        <end position="72"/>
    </location>
</feature>
<protein>
    <submittedName>
        <fullName evidence="2">Uncharacterized protein</fullName>
    </submittedName>
</protein>
<comment type="caution">
    <text evidence="2">The sequence shown here is derived from an EMBL/GenBank/DDBJ whole genome shotgun (WGS) entry which is preliminary data.</text>
</comment>
<dbReference type="AlphaFoldDB" id="A0A9Q6ELG4"/>
<accession>A0A9Q6ELG4</accession>
<evidence type="ECO:0000256" key="1">
    <source>
        <dbReference type="SAM" id="Phobius"/>
    </source>
</evidence>
<sequence length="77" mass="8642">MTAASEGKFIVSMLNLTQGISVEVKHVFLISTKYLTIRRCWSLSIQKFYKLGIGHWALGIGHWALGIGHWALGKRNT</sequence>
<evidence type="ECO:0000313" key="2">
    <source>
        <dbReference type="EMBL" id="PHK04118.1"/>
    </source>
</evidence>